<name>A0A8S5N354_9CAUD</name>
<evidence type="ECO:0000313" key="1">
    <source>
        <dbReference type="EMBL" id="DAD88767.1"/>
    </source>
</evidence>
<organism evidence="1">
    <name type="scientific">Myoviridae sp. ctZSu31</name>
    <dbReference type="NCBI Taxonomy" id="2826665"/>
    <lineage>
        <taxon>Viruses</taxon>
        <taxon>Duplodnaviria</taxon>
        <taxon>Heunggongvirae</taxon>
        <taxon>Uroviricota</taxon>
        <taxon>Caudoviricetes</taxon>
    </lineage>
</organism>
<reference evidence="1" key="1">
    <citation type="journal article" date="2021" name="Proc. Natl. Acad. Sci. U.S.A.">
        <title>A Catalog of Tens of Thousands of Viruses from Human Metagenomes Reveals Hidden Associations with Chronic Diseases.</title>
        <authorList>
            <person name="Tisza M.J."/>
            <person name="Buck C.B."/>
        </authorList>
    </citation>
    <scope>NUCLEOTIDE SEQUENCE</scope>
    <source>
        <strain evidence="1">CtZSu31</strain>
    </source>
</reference>
<accession>A0A8S5N354</accession>
<proteinExistence type="predicted"/>
<sequence>MKKLIEKLRLWLIRRLNAVPMDEHTELCREGISLLQRLERQEAEQKRLTERFRYAIREICRRSENTYYDWCCDVCCMRGENCRANGWCSSFWPGKVRKNA</sequence>
<dbReference type="EMBL" id="BK015047">
    <property type="protein sequence ID" value="DAD88767.1"/>
    <property type="molecule type" value="Genomic_DNA"/>
</dbReference>
<protein>
    <submittedName>
        <fullName evidence="1">Heat-stable enterotoxin ST</fullName>
    </submittedName>
</protein>